<dbReference type="InterPro" id="IPR001789">
    <property type="entry name" value="Sig_transdc_resp-reg_receiver"/>
</dbReference>
<evidence type="ECO:0000259" key="8">
    <source>
        <dbReference type="PROSITE" id="PS50112"/>
    </source>
</evidence>
<reference evidence="9" key="1">
    <citation type="journal article" date="2015" name="PeerJ">
        <title>First genomic representation of candidate bacterial phylum KSB3 points to enhanced environmental sensing as a trigger of wastewater bulking.</title>
        <authorList>
            <person name="Sekiguchi Y."/>
            <person name="Ohashi A."/>
            <person name="Parks D.H."/>
            <person name="Yamauchi T."/>
            <person name="Tyson G.W."/>
            <person name="Hugenholtz P."/>
        </authorList>
    </citation>
    <scope>NUCLEOTIDE SEQUENCE [LARGE SCALE GENOMIC DNA]</scope>
</reference>
<dbReference type="CDD" id="cd00130">
    <property type="entry name" value="PAS"/>
    <property type="match status" value="1"/>
</dbReference>
<dbReference type="Pfam" id="PF00072">
    <property type="entry name" value="Response_reg"/>
    <property type="match status" value="1"/>
</dbReference>
<proteinExistence type="predicted"/>
<keyword evidence="10" id="KW-1185">Reference proteome</keyword>
<dbReference type="PROSITE" id="PS50112">
    <property type="entry name" value="PAS"/>
    <property type="match status" value="1"/>
</dbReference>
<feature type="domain" description="PAS" evidence="8">
    <location>
        <begin position="144"/>
        <end position="197"/>
    </location>
</feature>
<dbReference type="InterPro" id="IPR058031">
    <property type="entry name" value="AAA_lid_NorR"/>
</dbReference>
<keyword evidence="4" id="KW-0804">Transcription</keyword>
<dbReference type="FunFam" id="3.40.50.300:FF:000006">
    <property type="entry name" value="DNA-binding transcriptional regulator NtrC"/>
    <property type="match status" value="1"/>
</dbReference>
<evidence type="ECO:0000256" key="4">
    <source>
        <dbReference type="ARBA" id="ARBA00023163"/>
    </source>
</evidence>
<dbReference type="InterPro" id="IPR000014">
    <property type="entry name" value="PAS"/>
</dbReference>
<dbReference type="NCBIfam" id="TIGR00229">
    <property type="entry name" value="sensory_box"/>
    <property type="match status" value="1"/>
</dbReference>
<dbReference type="Gene3D" id="3.30.450.20">
    <property type="entry name" value="PAS domain"/>
    <property type="match status" value="1"/>
</dbReference>
<evidence type="ECO:0000259" key="7">
    <source>
        <dbReference type="PROSITE" id="PS50110"/>
    </source>
</evidence>
<organism evidence="9">
    <name type="scientific">Candidatus Moduliflexus flocculans</name>
    <dbReference type="NCBI Taxonomy" id="1499966"/>
    <lineage>
        <taxon>Bacteria</taxon>
        <taxon>Candidatus Moduliflexota</taxon>
        <taxon>Candidatus Moduliflexia</taxon>
        <taxon>Candidatus Moduliflexales</taxon>
        <taxon>Candidatus Moduliflexaceae</taxon>
    </lineage>
</organism>
<dbReference type="InterPro" id="IPR011006">
    <property type="entry name" value="CheY-like_superfamily"/>
</dbReference>
<dbReference type="EMBL" id="DF820459">
    <property type="protein sequence ID" value="GAK52881.1"/>
    <property type="molecule type" value="Genomic_DNA"/>
</dbReference>
<sequence length="537" mass="61084">MSFDQAQKPTVLIVEDHFTTLSLLLESLQVIGCDILIAGSGEEALTLASSSSPDLILLDVMLPGIDGFETCCRLKANAATTNVPVIFMTALAEYSDKIKGFEAGGVDYITKPFECAEAIARVKTHLLLRKFQQQLQRQNLLLEEEKHRFQMLSEATSEGLVLHQQGVIFDSNQAFEMMIGREHAEVIGRNLMEFTAPIFHDVARQHALSGEDVHYEIEMLRQNGKSFPVEVHAKSLLYREQPARIALLHDLSWRRGLEQEKARLEQENRRLKMISSDRYKFGDIIGKSPAMQAIYELVTKAAASDASIIIYGETGVGKELIARTIHQLSDRRAHEFVAVNCGAIPENLFEREFFGHKKGAFTGADRDSRGYFDHAHHGTLFLDEVDELPPHLQVKLLRAIEQREYLPVGSHSTHAVNVRILSATNTPPETQIAQGRMRSDFFFRLGVMTITVPPLRERKEDLLLLIEHFLAKLSNRSARPFLSDQILHRFYQYEWPGNIRELQNVLQRYLTFDRLEFSGKNSPPRKTNCNMYQPQEL</sequence>
<evidence type="ECO:0000256" key="2">
    <source>
        <dbReference type="ARBA" id="ARBA00022840"/>
    </source>
</evidence>
<dbReference type="SMART" id="SM00382">
    <property type="entry name" value="AAA"/>
    <property type="match status" value="1"/>
</dbReference>
<dbReference type="Proteomes" id="UP000030700">
    <property type="component" value="Unassembled WGS sequence"/>
</dbReference>
<dbReference type="SUPFAM" id="SSF52540">
    <property type="entry name" value="P-loop containing nucleoside triphosphate hydrolases"/>
    <property type="match status" value="1"/>
</dbReference>
<keyword evidence="2" id="KW-0067">ATP-binding</keyword>
<protein>
    <submittedName>
        <fullName evidence="9">PAS modulated sigma54 specific transcriptional regulator, Fis family</fullName>
    </submittedName>
</protein>
<evidence type="ECO:0000256" key="1">
    <source>
        <dbReference type="ARBA" id="ARBA00022741"/>
    </source>
</evidence>
<feature type="domain" description="Sigma-54 factor interaction" evidence="6">
    <location>
        <begin position="284"/>
        <end position="511"/>
    </location>
</feature>
<dbReference type="STRING" id="1499966.U14_04138"/>
<dbReference type="InterPro" id="IPR035965">
    <property type="entry name" value="PAS-like_dom_sf"/>
</dbReference>
<dbReference type="PROSITE" id="PS50045">
    <property type="entry name" value="SIGMA54_INTERACT_4"/>
    <property type="match status" value="1"/>
</dbReference>
<dbReference type="PANTHER" id="PTHR32071:SF57">
    <property type="entry name" value="C4-DICARBOXYLATE TRANSPORT TRANSCRIPTIONAL REGULATORY PROTEIN DCTD"/>
    <property type="match status" value="1"/>
</dbReference>
<dbReference type="PROSITE" id="PS00675">
    <property type="entry name" value="SIGMA54_INTERACT_1"/>
    <property type="match status" value="1"/>
</dbReference>
<dbReference type="PROSITE" id="PS00688">
    <property type="entry name" value="SIGMA54_INTERACT_3"/>
    <property type="match status" value="1"/>
</dbReference>
<accession>A0A0S6W402</accession>
<evidence type="ECO:0000259" key="6">
    <source>
        <dbReference type="PROSITE" id="PS50045"/>
    </source>
</evidence>
<dbReference type="SMART" id="SM00448">
    <property type="entry name" value="REC"/>
    <property type="match status" value="1"/>
</dbReference>
<name>A0A0S6W402_9BACT</name>
<dbReference type="InterPro" id="IPR025944">
    <property type="entry name" value="Sigma_54_int_dom_CS"/>
</dbReference>
<gene>
    <name evidence="9" type="ORF">U14_04138</name>
</gene>
<evidence type="ECO:0000256" key="5">
    <source>
        <dbReference type="PROSITE-ProRule" id="PRU00169"/>
    </source>
</evidence>
<keyword evidence="3" id="KW-0805">Transcription regulation</keyword>
<dbReference type="SUPFAM" id="SSF52172">
    <property type="entry name" value="CheY-like"/>
    <property type="match status" value="1"/>
</dbReference>
<dbReference type="SUPFAM" id="SSF55785">
    <property type="entry name" value="PYP-like sensor domain (PAS domain)"/>
    <property type="match status" value="1"/>
</dbReference>
<evidence type="ECO:0000313" key="10">
    <source>
        <dbReference type="Proteomes" id="UP000030700"/>
    </source>
</evidence>
<dbReference type="PROSITE" id="PS50110">
    <property type="entry name" value="RESPONSE_REGULATORY"/>
    <property type="match status" value="1"/>
</dbReference>
<dbReference type="HOGENOM" id="CLU_000445_0_6_0"/>
<feature type="modified residue" description="4-aspartylphosphate" evidence="5">
    <location>
        <position position="59"/>
    </location>
</feature>
<dbReference type="GO" id="GO:0000160">
    <property type="term" value="P:phosphorelay signal transduction system"/>
    <property type="evidence" value="ECO:0007669"/>
    <property type="project" value="InterPro"/>
</dbReference>
<dbReference type="InterPro" id="IPR027417">
    <property type="entry name" value="P-loop_NTPase"/>
</dbReference>
<dbReference type="Gene3D" id="3.40.50.2300">
    <property type="match status" value="1"/>
</dbReference>
<keyword evidence="5" id="KW-0597">Phosphoprotein</keyword>
<dbReference type="Gene3D" id="3.40.50.300">
    <property type="entry name" value="P-loop containing nucleotide triphosphate hydrolases"/>
    <property type="match status" value="1"/>
</dbReference>
<dbReference type="SMART" id="SM00091">
    <property type="entry name" value="PAS"/>
    <property type="match status" value="1"/>
</dbReference>
<dbReference type="Gene3D" id="1.10.8.60">
    <property type="match status" value="1"/>
</dbReference>
<evidence type="ECO:0000313" key="9">
    <source>
        <dbReference type="EMBL" id="GAK52881.1"/>
    </source>
</evidence>
<dbReference type="InterPro" id="IPR002078">
    <property type="entry name" value="Sigma_54_int"/>
</dbReference>
<feature type="domain" description="Response regulatory" evidence="7">
    <location>
        <begin position="10"/>
        <end position="126"/>
    </location>
</feature>
<dbReference type="Pfam" id="PF13426">
    <property type="entry name" value="PAS_9"/>
    <property type="match status" value="1"/>
</dbReference>
<dbReference type="AlphaFoldDB" id="A0A0S6W402"/>
<dbReference type="Pfam" id="PF25601">
    <property type="entry name" value="AAA_lid_14"/>
    <property type="match status" value="1"/>
</dbReference>
<dbReference type="Pfam" id="PF00158">
    <property type="entry name" value="Sigma54_activat"/>
    <property type="match status" value="1"/>
</dbReference>
<dbReference type="GO" id="GO:0005524">
    <property type="term" value="F:ATP binding"/>
    <property type="evidence" value="ECO:0007669"/>
    <property type="project" value="UniProtKB-KW"/>
</dbReference>
<keyword evidence="1" id="KW-0547">Nucleotide-binding</keyword>
<evidence type="ECO:0000256" key="3">
    <source>
        <dbReference type="ARBA" id="ARBA00023015"/>
    </source>
</evidence>
<dbReference type="PANTHER" id="PTHR32071">
    <property type="entry name" value="TRANSCRIPTIONAL REGULATORY PROTEIN"/>
    <property type="match status" value="1"/>
</dbReference>
<dbReference type="InterPro" id="IPR025662">
    <property type="entry name" value="Sigma_54_int_dom_ATP-bd_1"/>
</dbReference>
<dbReference type="CDD" id="cd00009">
    <property type="entry name" value="AAA"/>
    <property type="match status" value="1"/>
</dbReference>
<dbReference type="GO" id="GO:0006355">
    <property type="term" value="P:regulation of DNA-templated transcription"/>
    <property type="evidence" value="ECO:0007669"/>
    <property type="project" value="InterPro"/>
</dbReference>
<dbReference type="InterPro" id="IPR003593">
    <property type="entry name" value="AAA+_ATPase"/>
</dbReference>